<dbReference type="STRING" id="71999.KPaMU14_05145"/>
<organism evidence="14 15">
    <name type="scientific">Kocuria palustris PEL</name>
    <dbReference type="NCBI Taxonomy" id="1236550"/>
    <lineage>
        <taxon>Bacteria</taxon>
        <taxon>Bacillati</taxon>
        <taxon>Actinomycetota</taxon>
        <taxon>Actinomycetes</taxon>
        <taxon>Micrococcales</taxon>
        <taxon>Micrococcaceae</taxon>
        <taxon>Kocuria</taxon>
    </lineage>
</organism>
<proteinExistence type="inferred from homology"/>
<protein>
    <recommendedName>
        <fullName evidence="3">tetrahydrofolate synthase</fullName>
        <ecNumber evidence="3">6.3.2.17</ecNumber>
    </recommendedName>
    <alternativeName>
        <fullName evidence="9">Tetrahydrofolylpolyglutamate synthase</fullName>
    </alternativeName>
</protein>
<evidence type="ECO:0000313" key="15">
    <source>
        <dbReference type="Proteomes" id="UP000009877"/>
    </source>
</evidence>
<dbReference type="Pfam" id="PF08245">
    <property type="entry name" value="Mur_ligase_M"/>
    <property type="match status" value="1"/>
</dbReference>
<dbReference type="Gene3D" id="3.40.1190.10">
    <property type="entry name" value="Mur-like, catalytic domain"/>
    <property type="match status" value="1"/>
</dbReference>
<evidence type="ECO:0000256" key="6">
    <source>
        <dbReference type="ARBA" id="ARBA00022741"/>
    </source>
</evidence>
<evidence type="ECO:0000259" key="12">
    <source>
        <dbReference type="Pfam" id="PF02875"/>
    </source>
</evidence>
<comment type="cofactor">
    <cofactor evidence="1">
        <name>Mg(2+)</name>
        <dbReference type="ChEBI" id="CHEBI:18420"/>
    </cofactor>
</comment>
<comment type="catalytic activity">
    <reaction evidence="10">
        <text>(6S)-5,6,7,8-tetrahydrofolyl-(gamma-L-Glu)(n) + L-glutamate + ATP = (6S)-5,6,7,8-tetrahydrofolyl-(gamma-L-Glu)(n+1) + ADP + phosphate + H(+)</text>
        <dbReference type="Rhea" id="RHEA:10580"/>
        <dbReference type="Rhea" id="RHEA-COMP:14738"/>
        <dbReference type="Rhea" id="RHEA-COMP:14740"/>
        <dbReference type="ChEBI" id="CHEBI:15378"/>
        <dbReference type="ChEBI" id="CHEBI:29985"/>
        <dbReference type="ChEBI" id="CHEBI:30616"/>
        <dbReference type="ChEBI" id="CHEBI:43474"/>
        <dbReference type="ChEBI" id="CHEBI:141005"/>
        <dbReference type="ChEBI" id="CHEBI:456216"/>
        <dbReference type="EC" id="6.3.2.17"/>
    </reaction>
</comment>
<evidence type="ECO:0000256" key="3">
    <source>
        <dbReference type="ARBA" id="ARBA00013025"/>
    </source>
</evidence>
<dbReference type="InterPro" id="IPR036615">
    <property type="entry name" value="Mur_ligase_C_dom_sf"/>
</dbReference>
<dbReference type="InterPro" id="IPR004101">
    <property type="entry name" value="Mur_ligase_C"/>
</dbReference>
<dbReference type="GO" id="GO:0004326">
    <property type="term" value="F:tetrahydrofolylpolyglutamate synthase activity"/>
    <property type="evidence" value="ECO:0007669"/>
    <property type="project" value="UniProtKB-EC"/>
</dbReference>
<dbReference type="AlphaFoldDB" id="M2XC59"/>
<dbReference type="InterPro" id="IPR013221">
    <property type="entry name" value="Mur_ligase_cen"/>
</dbReference>
<evidence type="ECO:0000256" key="9">
    <source>
        <dbReference type="ARBA" id="ARBA00030592"/>
    </source>
</evidence>
<dbReference type="Pfam" id="PF02875">
    <property type="entry name" value="Mur_ligase_C"/>
    <property type="match status" value="1"/>
</dbReference>
<comment type="caution">
    <text evidence="14">The sequence shown here is derived from an EMBL/GenBank/DDBJ whole genome shotgun (WGS) entry which is preliminary data.</text>
</comment>
<dbReference type="SUPFAM" id="SSF53244">
    <property type="entry name" value="MurD-like peptide ligases, peptide-binding domain"/>
    <property type="match status" value="1"/>
</dbReference>
<dbReference type="InterPro" id="IPR001645">
    <property type="entry name" value="Folylpolyglutamate_synth"/>
</dbReference>
<dbReference type="FunFam" id="3.40.1190.10:FF:000011">
    <property type="entry name" value="Folylpolyglutamate synthase/dihydrofolate synthase"/>
    <property type="match status" value="1"/>
</dbReference>
<evidence type="ECO:0000256" key="7">
    <source>
        <dbReference type="ARBA" id="ARBA00022840"/>
    </source>
</evidence>
<dbReference type="PANTHER" id="PTHR11136:SF0">
    <property type="entry name" value="DIHYDROFOLATE SYNTHETASE-RELATED"/>
    <property type="match status" value="1"/>
</dbReference>
<evidence type="ECO:0000259" key="13">
    <source>
        <dbReference type="Pfam" id="PF08245"/>
    </source>
</evidence>
<keyword evidence="5" id="KW-0479">Metal-binding</keyword>
<feature type="compositionally biased region" description="Low complexity" evidence="11">
    <location>
        <begin position="10"/>
        <end position="25"/>
    </location>
</feature>
<dbReference type="Gene3D" id="3.90.190.20">
    <property type="entry name" value="Mur ligase, C-terminal domain"/>
    <property type="match status" value="1"/>
</dbReference>
<keyword evidence="7" id="KW-0067">ATP-binding</keyword>
<evidence type="ECO:0000313" key="14">
    <source>
        <dbReference type="EMBL" id="EME36651.1"/>
    </source>
</evidence>
<feature type="region of interest" description="Disordered" evidence="11">
    <location>
        <begin position="1"/>
        <end position="25"/>
    </location>
</feature>
<dbReference type="SUPFAM" id="SSF53623">
    <property type="entry name" value="MurD-like peptide ligases, catalytic domain"/>
    <property type="match status" value="1"/>
</dbReference>
<feature type="domain" description="Mur ligase central" evidence="13">
    <location>
        <begin position="81"/>
        <end position="312"/>
    </location>
</feature>
<dbReference type="InterPro" id="IPR036565">
    <property type="entry name" value="Mur-like_cat_sf"/>
</dbReference>
<gene>
    <name evidence="14" type="ORF">C884_00212</name>
</gene>
<evidence type="ECO:0000256" key="2">
    <source>
        <dbReference type="ARBA" id="ARBA00008276"/>
    </source>
</evidence>
<dbReference type="Proteomes" id="UP000009877">
    <property type="component" value="Unassembled WGS sequence"/>
</dbReference>
<evidence type="ECO:0000256" key="10">
    <source>
        <dbReference type="ARBA" id="ARBA00047493"/>
    </source>
</evidence>
<dbReference type="GO" id="GO:0008841">
    <property type="term" value="F:dihydrofolate synthase activity"/>
    <property type="evidence" value="ECO:0007669"/>
    <property type="project" value="TreeGrafter"/>
</dbReference>
<name>M2XC59_9MICC</name>
<keyword evidence="4" id="KW-0436">Ligase</keyword>
<keyword evidence="6" id="KW-0547">Nucleotide-binding</keyword>
<sequence length="488" mass="51474">MSIDPPEKNAGAAAEDADLGASALSQDDSVWASPSVGSIEDVYRQLLARAPESAMEPRMEAVEQAVELLGDPHRAAPVIHITGTNGKTSTARIIEALLLSQDLRVGRYTSPHLESVTERICLDGSPVTEETFVRVFAEIAPLISVVDSGLEAEGKQRLTYFELLTVLGFAIFADAPVDIVVLEVGLGGQWDATNVADAAVSVITPIDLDHTELLGDTVEDIAHEKAGILKPEGFLISAAQVPEVADILLERAQELGIPFRFEGVEFGVTERTPGVGGQQLSIRGLASEYEELLLPLLGAHQGQNAAVAVAAVEAFVGGGERALDLEVVRDAFAAVTSPGRLELMQPSPPVILDAAHNPHGARASAEGLVESFHPERLYAVVGVLAEKDVDGVLRALHDGYDHARTQWWFTRSSSPRAVDPEQLAEAAIALGFDEAAVRTSSSTGEALEEALSAARAESASDSEGKGESAVLVTGSITVVGEAREILGR</sequence>
<evidence type="ECO:0000256" key="4">
    <source>
        <dbReference type="ARBA" id="ARBA00022598"/>
    </source>
</evidence>
<evidence type="ECO:0000256" key="5">
    <source>
        <dbReference type="ARBA" id="ARBA00022723"/>
    </source>
</evidence>
<accession>M2XC59</accession>
<keyword evidence="8" id="KW-0460">Magnesium</keyword>
<dbReference type="EC" id="6.3.2.17" evidence="3"/>
<feature type="domain" description="Mur ligase C-terminal" evidence="12">
    <location>
        <begin position="339"/>
        <end position="475"/>
    </location>
</feature>
<dbReference type="GO" id="GO:0005524">
    <property type="term" value="F:ATP binding"/>
    <property type="evidence" value="ECO:0007669"/>
    <property type="project" value="UniProtKB-KW"/>
</dbReference>
<evidence type="ECO:0000256" key="8">
    <source>
        <dbReference type="ARBA" id="ARBA00022842"/>
    </source>
</evidence>
<evidence type="ECO:0000256" key="11">
    <source>
        <dbReference type="SAM" id="MobiDB-lite"/>
    </source>
</evidence>
<dbReference type="EMBL" id="ANHZ02000010">
    <property type="protein sequence ID" value="EME36651.1"/>
    <property type="molecule type" value="Genomic_DNA"/>
</dbReference>
<dbReference type="NCBIfam" id="TIGR01499">
    <property type="entry name" value="folC"/>
    <property type="match status" value="1"/>
</dbReference>
<keyword evidence="15" id="KW-1185">Reference proteome</keyword>
<evidence type="ECO:0000256" key="1">
    <source>
        <dbReference type="ARBA" id="ARBA00001946"/>
    </source>
</evidence>
<reference evidence="14 15" key="1">
    <citation type="journal article" date="2014" name="Genome Announc.">
        <title>Draft Genome Sequence of Kocuria palustris PEL.</title>
        <authorList>
            <person name="Sharma G."/>
            <person name="Khatri I."/>
            <person name="Subramanian S."/>
        </authorList>
    </citation>
    <scope>NUCLEOTIDE SEQUENCE [LARGE SCALE GENOMIC DNA]</scope>
    <source>
        <strain evidence="14 15">PEL</strain>
    </source>
</reference>
<dbReference type="PANTHER" id="PTHR11136">
    <property type="entry name" value="FOLYLPOLYGLUTAMATE SYNTHASE-RELATED"/>
    <property type="match status" value="1"/>
</dbReference>
<dbReference type="GO" id="GO:0046872">
    <property type="term" value="F:metal ion binding"/>
    <property type="evidence" value="ECO:0007669"/>
    <property type="project" value="UniProtKB-KW"/>
</dbReference>
<dbReference type="GO" id="GO:0005737">
    <property type="term" value="C:cytoplasm"/>
    <property type="evidence" value="ECO:0007669"/>
    <property type="project" value="TreeGrafter"/>
</dbReference>
<comment type="similarity">
    <text evidence="2">Belongs to the folylpolyglutamate synthase family.</text>
</comment>